<evidence type="ECO:0000313" key="6">
    <source>
        <dbReference type="Proteomes" id="UP000282311"/>
    </source>
</evidence>
<accession>A0A3B0BP96</accession>
<dbReference type="InterPro" id="IPR012337">
    <property type="entry name" value="RNaseH-like_sf"/>
</dbReference>
<evidence type="ECO:0000256" key="3">
    <source>
        <dbReference type="ARBA" id="ARBA00022839"/>
    </source>
</evidence>
<dbReference type="Proteomes" id="UP000282311">
    <property type="component" value="Unassembled WGS sequence"/>
</dbReference>
<keyword evidence="2" id="KW-0378">Hydrolase</keyword>
<evidence type="ECO:0000259" key="4">
    <source>
        <dbReference type="SMART" id="SM00479"/>
    </source>
</evidence>
<dbReference type="InterPro" id="IPR013520">
    <property type="entry name" value="Ribonucl_H"/>
</dbReference>
<dbReference type="EMBL" id="RBAH01000025">
    <property type="protein sequence ID" value="RKN74129.1"/>
    <property type="molecule type" value="Genomic_DNA"/>
</dbReference>
<sequence length="222" mass="25428">MQYIIYDLEFTVTRSNRQSARIIEIGAVKASEDEDGVRITDRFQTCVRPGGKSGLSKETTEFTGIRPEDISGAPDFRDAAEQLVSWIGEDEYYLCSWGPDDKYQLLRHCRDSGFRTDWIRNHNDLQQQFSRQNATETFRQIGLKHALELTELSFEGSQHRALDDALNTAALFIHNFRQFTLQQNTAEDDAAYRTEVVYSTGDESYSPFQKLAMLMNRDSGDA</sequence>
<dbReference type="InterPro" id="IPR036397">
    <property type="entry name" value="RNaseH_sf"/>
</dbReference>
<keyword evidence="1" id="KW-0540">Nuclease</keyword>
<evidence type="ECO:0000313" key="5">
    <source>
        <dbReference type="EMBL" id="RKN74129.1"/>
    </source>
</evidence>
<dbReference type="SUPFAM" id="SSF53098">
    <property type="entry name" value="Ribonuclease H-like"/>
    <property type="match status" value="1"/>
</dbReference>
<protein>
    <submittedName>
        <fullName evidence="5">Exonuclease</fullName>
    </submittedName>
</protein>
<dbReference type="CDD" id="cd06133">
    <property type="entry name" value="ERI-1_3'hExo_like"/>
    <property type="match status" value="1"/>
</dbReference>
<reference evidence="5 6" key="1">
    <citation type="journal article" date="2007" name="Int. J. Syst. Evol. Microbiol.">
        <title>Paenibacillus ginsengarvi sp. nov., isolated from soil from ginseng cultivation.</title>
        <authorList>
            <person name="Yoon M.H."/>
            <person name="Ten L.N."/>
            <person name="Im W.T."/>
        </authorList>
    </citation>
    <scope>NUCLEOTIDE SEQUENCE [LARGE SCALE GENOMIC DNA]</scope>
    <source>
        <strain evidence="5 6">KCTC 13059</strain>
    </source>
</reference>
<dbReference type="RefSeq" id="WP_120750400.1">
    <property type="nucleotide sequence ID" value="NZ_RBAH01000025.1"/>
</dbReference>
<feature type="domain" description="Exonuclease" evidence="4">
    <location>
        <begin position="2"/>
        <end position="181"/>
    </location>
</feature>
<dbReference type="InterPro" id="IPR047201">
    <property type="entry name" value="ERI-1_3'hExo-like"/>
</dbReference>
<gene>
    <name evidence="5" type="ORF">D7M11_27125</name>
</gene>
<dbReference type="Gene3D" id="3.30.420.10">
    <property type="entry name" value="Ribonuclease H-like superfamily/Ribonuclease H"/>
    <property type="match status" value="1"/>
</dbReference>
<dbReference type="InterPro" id="IPR051274">
    <property type="entry name" value="3-5_Exoribonuclease"/>
</dbReference>
<dbReference type="OrthoDB" id="159416at2"/>
<evidence type="ECO:0000256" key="1">
    <source>
        <dbReference type="ARBA" id="ARBA00022722"/>
    </source>
</evidence>
<dbReference type="AlphaFoldDB" id="A0A3B0BP96"/>
<dbReference type="SMART" id="SM00479">
    <property type="entry name" value="EXOIII"/>
    <property type="match status" value="1"/>
</dbReference>
<dbReference type="Pfam" id="PF00929">
    <property type="entry name" value="RNase_T"/>
    <property type="match status" value="1"/>
</dbReference>
<dbReference type="GO" id="GO:0003676">
    <property type="term" value="F:nucleic acid binding"/>
    <property type="evidence" value="ECO:0007669"/>
    <property type="project" value="InterPro"/>
</dbReference>
<organism evidence="5 6">
    <name type="scientific">Paenibacillus ginsengarvi</name>
    <dbReference type="NCBI Taxonomy" id="400777"/>
    <lineage>
        <taxon>Bacteria</taxon>
        <taxon>Bacillati</taxon>
        <taxon>Bacillota</taxon>
        <taxon>Bacilli</taxon>
        <taxon>Bacillales</taxon>
        <taxon>Paenibacillaceae</taxon>
        <taxon>Paenibacillus</taxon>
    </lineage>
</organism>
<keyword evidence="6" id="KW-1185">Reference proteome</keyword>
<dbReference type="PANTHER" id="PTHR23044">
    <property type="entry name" value="3'-5' EXONUCLEASE ERI1-RELATED"/>
    <property type="match status" value="1"/>
</dbReference>
<evidence type="ECO:0000256" key="2">
    <source>
        <dbReference type="ARBA" id="ARBA00022801"/>
    </source>
</evidence>
<name>A0A3B0BP96_9BACL</name>
<proteinExistence type="predicted"/>
<dbReference type="GO" id="GO:0000175">
    <property type="term" value="F:3'-5'-RNA exonuclease activity"/>
    <property type="evidence" value="ECO:0007669"/>
    <property type="project" value="InterPro"/>
</dbReference>
<keyword evidence="3 5" id="KW-0269">Exonuclease</keyword>
<comment type="caution">
    <text evidence="5">The sequence shown here is derived from an EMBL/GenBank/DDBJ whole genome shotgun (WGS) entry which is preliminary data.</text>
</comment>
<dbReference type="PANTHER" id="PTHR23044:SF61">
    <property type="entry name" value="3'-5' EXORIBONUCLEASE 1-RELATED"/>
    <property type="match status" value="1"/>
</dbReference>